<dbReference type="Pfam" id="PF20180">
    <property type="entry name" value="UQCC2_CBP6"/>
    <property type="match status" value="1"/>
</dbReference>
<accession>A0A8T9BWH9</accession>
<evidence type="ECO:0000313" key="1">
    <source>
        <dbReference type="EMBL" id="TVY57296.1"/>
    </source>
</evidence>
<name>A0A8T9BWH9_9HELO</name>
<reference evidence="1 2" key="1">
    <citation type="submission" date="2018-05" db="EMBL/GenBank/DDBJ databases">
        <title>Genome sequencing and assembly of the regulated plant pathogen Lachnellula willkommii and related sister species for the development of diagnostic species identification markers.</title>
        <authorList>
            <person name="Giroux E."/>
            <person name="Bilodeau G."/>
        </authorList>
    </citation>
    <scope>NUCLEOTIDE SEQUENCE [LARGE SCALE GENOMIC DNA]</scope>
    <source>
        <strain evidence="1 2">CBS 268.59</strain>
    </source>
</reference>
<keyword evidence="2" id="KW-1185">Reference proteome</keyword>
<dbReference type="AlphaFoldDB" id="A0A8T9BWH9"/>
<evidence type="ECO:0008006" key="3">
    <source>
        <dbReference type="Google" id="ProtNLM"/>
    </source>
</evidence>
<gene>
    <name evidence="1" type="ORF">LSUE1_G007350</name>
</gene>
<proteinExistence type="predicted"/>
<dbReference type="Proteomes" id="UP000469558">
    <property type="component" value="Unassembled WGS sequence"/>
</dbReference>
<comment type="caution">
    <text evidence="1">The sequence shown here is derived from an EMBL/GenBank/DDBJ whole genome shotgun (WGS) entry which is preliminary data.</text>
</comment>
<sequence>MAQSAAYKHYLRALSRWPKDPLRPDCQFQEVIRRRVAKRFYPVAGESAVNEAAELEQVNALYSLLSNRYTHKFKITGDLMRPKSGPEHYTRLIKELEEAPGRSRWGRFTNKWKGFLRFS</sequence>
<evidence type="ECO:0000313" key="2">
    <source>
        <dbReference type="Proteomes" id="UP000469558"/>
    </source>
</evidence>
<dbReference type="GO" id="GO:0061671">
    <property type="term" value="C:Cbp3p-Cbp6 complex"/>
    <property type="evidence" value="ECO:0007669"/>
    <property type="project" value="InterPro"/>
</dbReference>
<dbReference type="GO" id="GO:0043022">
    <property type="term" value="F:ribosome binding"/>
    <property type="evidence" value="ECO:0007669"/>
    <property type="project" value="InterPro"/>
</dbReference>
<dbReference type="PANTHER" id="PTHR28250:SF1">
    <property type="entry name" value="CYTOCHROME B PRE-MRNA-PROCESSING PROTEIN 6"/>
    <property type="match status" value="1"/>
</dbReference>
<dbReference type="OrthoDB" id="2107880at2759"/>
<dbReference type="PANTHER" id="PTHR28250">
    <property type="entry name" value="CYTOCHROME B PRE-MRNA-PROCESSING PROTEIN 6"/>
    <property type="match status" value="1"/>
</dbReference>
<organism evidence="1 2">
    <name type="scientific">Lachnellula suecica</name>
    <dbReference type="NCBI Taxonomy" id="602035"/>
    <lineage>
        <taxon>Eukaryota</taxon>
        <taxon>Fungi</taxon>
        <taxon>Dikarya</taxon>
        <taxon>Ascomycota</taxon>
        <taxon>Pezizomycotina</taxon>
        <taxon>Leotiomycetes</taxon>
        <taxon>Helotiales</taxon>
        <taxon>Lachnaceae</taxon>
        <taxon>Lachnellula</taxon>
    </lineage>
</organism>
<protein>
    <recommendedName>
        <fullName evidence="3">Mitochondrial nucleoid factor 1</fullName>
    </recommendedName>
</protein>
<dbReference type="EMBL" id="QGMK01002603">
    <property type="protein sequence ID" value="TVY57296.1"/>
    <property type="molecule type" value="Genomic_DNA"/>
</dbReference>
<dbReference type="InterPro" id="IPR037653">
    <property type="entry name" value="Cbp6"/>
</dbReference>
<dbReference type="GO" id="GO:0034551">
    <property type="term" value="P:mitochondrial respiratory chain complex III assembly"/>
    <property type="evidence" value="ECO:0007669"/>
    <property type="project" value="TreeGrafter"/>
</dbReference>